<name>A0AAW7JL49_9BACT</name>
<dbReference type="Gene3D" id="2.120.10.30">
    <property type="entry name" value="TolB, C-terminal domain"/>
    <property type="match status" value="1"/>
</dbReference>
<feature type="region of interest" description="Disordered" evidence="1">
    <location>
        <begin position="507"/>
        <end position="540"/>
    </location>
</feature>
<evidence type="ECO:0000259" key="3">
    <source>
        <dbReference type="Pfam" id="PF01833"/>
    </source>
</evidence>
<dbReference type="PANTHER" id="PTHR13833">
    <property type="match status" value="1"/>
</dbReference>
<dbReference type="Pfam" id="PF01833">
    <property type="entry name" value="TIG"/>
    <property type="match status" value="1"/>
</dbReference>
<reference evidence="5" key="1">
    <citation type="submission" date="2023-06" db="EMBL/GenBank/DDBJ databases">
        <authorList>
            <person name="Zeman M."/>
            <person name="Kubasova T."/>
            <person name="Jahodarova E."/>
            <person name="Nykrynova M."/>
            <person name="Rychlik I."/>
        </authorList>
    </citation>
    <scope>NUCLEOTIDE SEQUENCE</scope>
    <source>
        <strain evidence="5">ET15</strain>
        <strain evidence="4">ET37</strain>
    </source>
</reference>
<feature type="signal peptide" evidence="2">
    <location>
        <begin position="1"/>
        <end position="28"/>
    </location>
</feature>
<dbReference type="SUPFAM" id="SSF75011">
    <property type="entry name" value="3-carboxy-cis,cis-mucoante lactonizing enzyme"/>
    <property type="match status" value="1"/>
</dbReference>
<dbReference type="SUPFAM" id="SSF81296">
    <property type="entry name" value="E set domains"/>
    <property type="match status" value="1"/>
</dbReference>
<dbReference type="Proteomes" id="UP001168478">
    <property type="component" value="Unassembled WGS sequence"/>
</dbReference>
<feature type="chain" id="PRO_5043734290" evidence="2">
    <location>
        <begin position="29"/>
        <end position="540"/>
    </location>
</feature>
<reference evidence="5" key="2">
    <citation type="submission" date="2023-08" db="EMBL/GenBank/DDBJ databases">
        <title>Identification and characterization of horizontal gene transfer across gut microbiota members of farm animals based on homology search.</title>
        <authorList>
            <person name="Schwarzerova J."/>
            <person name="Nykrynova M."/>
            <person name="Jureckova K."/>
            <person name="Cejkova D."/>
            <person name="Rychlik I."/>
        </authorList>
    </citation>
    <scope>NUCLEOTIDE SEQUENCE</scope>
    <source>
        <strain evidence="5">ET15</strain>
        <strain evidence="4">ET37</strain>
    </source>
</reference>
<organism evidence="5 7">
    <name type="scientific">Leyella lascolaii</name>
    <dbReference type="NCBI Taxonomy" id="1776379"/>
    <lineage>
        <taxon>Bacteria</taxon>
        <taxon>Pseudomonadati</taxon>
        <taxon>Bacteroidota</taxon>
        <taxon>Bacteroidia</taxon>
        <taxon>Bacteroidales</taxon>
        <taxon>Prevotellaceae</taxon>
        <taxon>Leyella</taxon>
    </lineage>
</organism>
<dbReference type="PROSITE" id="PS51257">
    <property type="entry name" value="PROKAR_LIPOPROTEIN"/>
    <property type="match status" value="1"/>
</dbReference>
<protein>
    <submittedName>
        <fullName evidence="5">IPT/TIG domain-containing protein</fullName>
    </submittedName>
</protein>
<dbReference type="Gene3D" id="2.60.40.10">
    <property type="entry name" value="Immunoglobulins"/>
    <property type="match status" value="1"/>
</dbReference>
<dbReference type="EMBL" id="JAUEIE010000003">
    <property type="protein sequence ID" value="MDN0022232.1"/>
    <property type="molecule type" value="Genomic_DNA"/>
</dbReference>
<evidence type="ECO:0000256" key="1">
    <source>
        <dbReference type="SAM" id="MobiDB-lite"/>
    </source>
</evidence>
<keyword evidence="6" id="KW-1185">Reference proteome</keyword>
<accession>A0AAW7JL49</accession>
<dbReference type="EMBL" id="JAUEIF010000003">
    <property type="protein sequence ID" value="MDN0024831.1"/>
    <property type="molecule type" value="Genomic_DNA"/>
</dbReference>
<dbReference type="InterPro" id="IPR002909">
    <property type="entry name" value="IPT_dom"/>
</dbReference>
<comment type="caution">
    <text evidence="5">The sequence shown here is derived from an EMBL/GenBank/DDBJ whole genome shotgun (WGS) entry which is preliminary data.</text>
</comment>
<dbReference type="RefSeq" id="WP_289824853.1">
    <property type="nucleotide sequence ID" value="NZ_JAUEIE010000003.1"/>
</dbReference>
<evidence type="ECO:0000313" key="5">
    <source>
        <dbReference type="EMBL" id="MDN0024831.1"/>
    </source>
</evidence>
<dbReference type="Proteomes" id="UP001167831">
    <property type="component" value="Unassembled WGS sequence"/>
</dbReference>
<evidence type="ECO:0000313" key="6">
    <source>
        <dbReference type="Proteomes" id="UP001167831"/>
    </source>
</evidence>
<proteinExistence type="predicted"/>
<feature type="compositionally biased region" description="Low complexity" evidence="1">
    <location>
        <begin position="529"/>
        <end position="540"/>
    </location>
</feature>
<dbReference type="SUPFAM" id="SSF63829">
    <property type="entry name" value="Calcium-dependent phosphotriesterase"/>
    <property type="match status" value="1"/>
</dbReference>
<gene>
    <name evidence="4" type="ORF">QVN81_04220</name>
    <name evidence="5" type="ORF">QVN84_04755</name>
</gene>
<dbReference type="AlphaFoldDB" id="A0AAW7JL49"/>
<sequence>MFKNYVTLHKHLYGAVLALFACCFVSCSDDDDVAVQEYDPNTPVTITDFLPKSGGANDRLIIYGENFGNDTSKVKVTVGGRKATLISAKSNVRGKDDGLYVFVPQGAFSGEIQVTVGDETTGTQSATSAEKFNYERKEVVGRLCGYRNEYDDQGWNDGPFATCTGFAADGEMKFDPKYPNRLYIGYDQGSPGIQVIDFEKQTVESIMGYTMFNNRNRIRSIDFTSHNGVDYMIVSIDEDRSQQRSPSVFIVKRNEDGTFNENSDVQLLAAYKQCNGAYIHPVSGDLYFNSYENGQFYRLDMDKYFESVDAGATWNPYLQDYDLQSEDSPFQQLFTIQDSGWEFKISIHPSGDYAYITVVNKHYMLRTDYNKATEKFTAPYIVAGEITNNDYGAWADGVGTAARLGRPYQGVFVYNEEYAKEGKSDCYDYYFAESKNHDVRKMTPEGIVSTYAGRGSRTQAADNNVWGTDNGDLREVARFRDPSGIAYDESKKMFYVLDTVGRSIRTIGMEEAPEEESGNTGETTEGETGEATGGEATTAN</sequence>
<evidence type="ECO:0000313" key="7">
    <source>
        <dbReference type="Proteomes" id="UP001168478"/>
    </source>
</evidence>
<dbReference type="InterPro" id="IPR011042">
    <property type="entry name" value="6-blade_b-propeller_TolB-like"/>
</dbReference>
<dbReference type="InterPro" id="IPR014756">
    <property type="entry name" value="Ig_E-set"/>
</dbReference>
<dbReference type="PANTHER" id="PTHR13833:SF71">
    <property type="entry name" value="NHL DOMAIN-CONTAINING PROTEIN"/>
    <property type="match status" value="1"/>
</dbReference>
<evidence type="ECO:0000256" key="2">
    <source>
        <dbReference type="SAM" id="SignalP"/>
    </source>
</evidence>
<keyword evidence="2" id="KW-0732">Signal</keyword>
<evidence type="ECO:0000313" key="4">
    <source>
        <dbReference type="EMBL" id="MDN0022232.1"/>
    </source>
</evidence>
<dbReference type="InterPro" id="IPR013783">
    <property type="entry name" value="Ig-like_fold"/>
</dbReference>
<dbReference type="CDD" id="cd00603">
    <property type="entry name" value="IPT_PCSR"/>
    <property type="match status" value="1"/>
</dbReference>
<feature type="domain" description="IPT/TIG" evidence="3">
    <location>
        <begin position="45"/>
        <end position="134"/>
    </location>
</feature>